<dbReference type="SUPFAM" id="SSF53807">
    <property type="entry name" value="Helical backbone' metal receptor"/>
    <property type="match status" value="1"/>
</dbReference>
<comment type="similarity">
    <text evidence="2">Belongs to the bacterial solute-binding protein 8 family.</text>
</comment>
<reference evidence="7" key="1">
    <citation type="journal article" date="2014" name="BMC Genomics">
        <title>Genome based analysis of type-I polyketide synthase and nonribosomal peptide synthetase gene clusters in seven strains of five representative Nocardia species.</title>
        <authorList>
            <person name="Komaki H."/>
            <person name="Ichikawa N."/>
            <person name="Hosoyama A."/>
            <person name="Takahashi-Nakaguchi A."/>
            <person name="Matsuzawa T."/>
            <person name="Suzuki K."/>
            <person name="Fujita N."/>
            <person name="Gonoi T."/>
        </authorList>
    </citation>
    <scope>NUCLEOTIDE SEQUENCE</scope>
    <source>
        <strain evidence="7">IFM 10847</strain>
    </source>
</reference>
<feature type="domain" description="Fe/B12 periplasmic-binding" evidence="6">
    <location>
        <begin position="63"/>
        <end position="329"/>
    </location>
</feature>
<evidence type="ECO:0000256" key="1">
    <source>
        <dbReference type="ARBA" id="ARBA00004196"/>
    </source>
</evidence>
<dbReference type="PANTHER" id="PTHR30532">
    <property type="entry name" value="IRON III DICITRATE-BINDING PERIPLASMIC PROTEIN"/>
    <property type="match status" value="1"/>
</dbReference>
<sequence length="330" mass="34691">MKLGRRTAGRGRGMVGRVFAVLAVGLLLTSAACGSDDKSDEASGAVTITHSLGETAVSGTPKRIVTLGNQWLDATLALGVTPVGYADNVSMGSKSKVPWVPDSLNEAKVLSMGSDVVEQIAALEPDLILVPGFMVDKAMYEKLSKLAPTIGPVTPNAQVDQWSDQLATLGKVLHRQADADKVVADVNGRIDGVAHRYPGLRGKTFLTCMLTGPAQLMVLADPKDGSATLFNRLGMSIPEKIAQEAPAGGRLALSPERLGDLTSDMLVCGALPAFEEKFKRLPGYDALPSVQRNGIAFVDVTTISAINTPTPLSVPFVLDKLDPTFAAVSK</sequence>
<evidence type="ECO:0000313" key="7">
    <source>
        <dbReference type="EMBL" id="BAO99160.1"/>
    </source>
</evidence>
<keyword evidence="3" id="KW-0813">Transport</keyword>
<dbReference type="PANTHER" id="PTHR30532:SF24">
    <property type="entry name" value="FERRIC ENTEROBACTIN-BINDING PERIPLASMIC PROTEIN FEPB"/>
    <property type="match status" value="1"/>
</dbReference>
<evidence type="ECO:0000256" key="3">
    <source>
        <dbReference type="ARBA" id="ARBA00022448"/>
    </source>
</evidence>
<dbReference type="GO" id="GO:1901678">
    <property type="term" value="P:iron coordination entity transport"/>
    <property type="evidence" value="ECO:0007669"/>
    <property type="project" value="UniProtKB-ARBA"/>
</dbReference>
<proteinExistence type="inferred from homology"/>
<evidence type="ECO:0000256" key="2">
    <source>
        <dbReference type="ARBA" id="ARBA00008814"/>
    </source>
</evidence>
<evidence type="ECO:0000256" key="5">
    <source>
        <dbReference type="SAM" id="SignalP"/>
    </source>
</evidence>
<protein>
    <submittedName>
        <fullName evidence="7">Putative ABC transporter substrate binding protein</fullName>
    </submittedName>
</protein>
<dbReference type="PROSITE" id="PS50983">
    <property type="entry name" value="FE_B12_PBP"/>
    <property type="match status" value="1"/>
</dbReference>
<dbReference type="Gene3D" id="3.40.50.1980">
    <property type="entry name" value="Nitrogenase molybdenum iron protein domain"/>
    <property type="match status" value="2"/>
</dbReference>
<comment type="subcellular location">
    <subcellularLocation>
        <location evidence="1">Cell envelope</location>
    </subcellularLocation>
</comment>
<dbReference type="AlphaFoldDB" id="A0A060Q3I9"/>
<feature type="signal peptide" evidence="5">
    <location>
        <begin position="1"/>
        <end position="34"/>
    </location>
</feature>
<dbReference type="InterPro" id="IPR002491">
    <property type="entry name" value="ABC_transptr_periplasmic_BD"/>
</dbReference>
<evidence type="ECO:0000259" key="6">
    <source>
        <dbReference type="PROSITE" id="PS50983"/>
    </source>
</evidence>
<dbReference type="PROSITE" id="PS51257">
    <property type="entry name" value="PROKAR_LIPOPROTEIN"/>
    <property type="match status" value="1"/>
</dbReference>
<dbReference type="InterPro" id="IPR051313">
    <property type="entry name" value="Bact_iron-sidero_bind"/>
</dbReference>
<keyword evidence="4 5" id="KW-0732">Signal</keyword>
<evidence type="ECO:0000256" key="4">
    <source>
        <dbReference type="ARBA" id="ARBA00022729"/>
    </source>
</evidence>
<organism evidence="7">
    <name type="scientific">Nocardia brasiliensis</name>
    <dbReference type="NCBI Taxonomy" id="37326"/>
    <lineage>
        <taxon>Bacteria</taxon>
        <taxon>Bacillati</taxon>
        <taxon>Actinomycetota</taxon>
        <taxon>Actinomycetes</taxon>
        <taxon>Mycobacteriales</taxon>
        <taxon>Nocardiaceae</taxon>
        <taxon>Nocardia</taxon>
    </lineage>
</organism>
<feature type="chain" id="PRO_5001585955" evidence="5">
    <location>
        <begin position="35"/>
        <end position="330"/>
    </location>
</feature>
<dbReference type="EMBL" id="AB701600">
    <property type="protein sequence ID" value="BAO99160.1"/>
    <property type="molecule type" value="Genomic_DNA"/>
</dbReference>
<accession>A0A060Q3I9</accession>
<dbReference type="Pfam" id="PF01497">
    <property type="entry name" value="Peripla_BP_2"/>
    <property type="match status" value="1"/>
</dbReference>
<dbReference type="GO" id="GO:0030288">
    <property type="term" value="C:outer membrane-bounded periplasmic space"/>
    <property type="evidence" value="ECO:0007669"/>
    <property type="project" value="TreeGrafter"/>
</dbReference>
<name>A0A060Q3I9_NOCBR</name>